<protein>
    <submittedName>
        <fullName evidence="1">Uncharacterized protein</fullName>
    </submittedName>
</protein>
<organism evidence="1">
    <name type="scientific">Arundo donax</name>
    <name type="common">Giant reed</name>
    <name type="synonym">Donax arundinaceus</name>
    <dbReference type="NCBI Taxonomy" id="35708"/>
    <lineage>
        <taxon>Eukaryota</taxon>
        <taxon>Viridiplantae</taxon>
        <taxon>Streptophyta</taxon>
        <taxon>Embryophyta</taxon>
        <taxon>Tracheophyta</taxon>
        <taxon>Spermatophyta</taxon>
        <taxon>Magnoliopsida</taxon>
        <taxon>Liliopsida</taxon>
        <taxon>Poales</taxon>
        <taxon>Poaceae</taxon>
        <taxon>PACMAD clade</taxon>
        <taxon>Arundinoideae</taxon>
        <taxon>Arundineae</taxon>
        <taxon>Arundo</taxon>
    </lineage>
</organism>
<name>A0A0A9F8D0_ARUDO</name>
<reference evidence="1" key="2">
    <citation type="journal article" date="2015" name="Data Brief">
        <title>Shoot transcriptome of the giant reed, Arundo donax.</title>
        <authorList>
            <person name="Barrero R.A."/>
            <person name="Guerrero F.D."/>
            <person name="Moolhuijzen P."/>
            <person name="Goolsby J.A."/>
            <person name="Tidwell J."/>
            <person name="Bellgard S.E."/>
            <person name="Bellgard M.I."/>
        </authorList>
    </citation>
    <scope>NUCLEOTIDE SEQUENCE</scope>
    <source>
        <tissue evidence="1">Shoot tissue taken approximately 20 cm above the soil surface</tissue>
    </source>
</reference>
<reference evidence="1" key="1">
    <citation type="submission" date="2014-09" db="EMBL/GenBank/DDBJ databases">
        <authorList>
            <person name="Magalhaes I.L.F."/>
            <person name="Oliveira U."/>
            <person name="Santos F.R."/>
            <person name="Vidigal T.H.D.A."/>
            <person name="Brescovit A.D."/>
            <person name="Santos A.J."/>
        </authorList>
    </citation>
    <scope>NUCLEOTIDE SEQUENCE</scope>
    <source>
        <tissue evidence="1">Shoot tissue taken approximately 20 cm above the soil surface</tissue>
    </source>
</reference>
<dbReference type="AlphaFoldDB" id="A0A0A9F8D0"/>
<accession>A0A0A9F8D0</accession>
<sequence length="43" mass="4989">MPNLPPIDYKECTSMHKNSYIKCLSMIYLPVPLPLAPKLHFPF</sequence>
<evidence type="ECO:0000313" key="1">
    <source>
        <dbReference type="EMBL" id="JAE09300.1"/>
    </source>
</evidence>
<dbReference type="EMBL" id="GBRH01188596">
    <property type="protein sequence ID" value="JAE09300.1"/>
    <property type="molecule type" value="Transcribed_RNA"/>
</dbReference>
<proteinExistence type="predicted"/>